<sequence length="197" mass="20967">MRRHQFHSSAGSGWKLSFSKESLNLRQYLEKIGKTSRLTDTNNPSTIPTVFGGTIRESEGGGGISFVSTSDIGPVKGSLAPVGGGPAPTYNVSLTMEMVATTTDDLSKYKIPSGTKATLSVNKLNEDATTKAVLDEVPEYVLPTAGITSGSEVYSHKAEQGYINFGTQIGTLSWNGQSQEGIPFSLGFRPKVTGRDD</sequence>
<dbReference type="RefSeq" id="XP_019045491.1">
    <property type="nucleotide sequence ID" value="XM_019192494.1"/>
</dbReference>
<organism evidence="1">
    <name type="scientific">Kwoniella bestiolae CBS 10118</name>
    <dbReference type="NCBI Taxonomy" id="1296100"/>
    <lineage>
        <taxon>Eukaryota</taxon>
        <taxon>Fungi</taxon>
        <taxon>Dikarya</taxon>
        <taxon>Basidiomycota</taxon>
        <taxon>Agaricomycotina</taxon>
        <taxon>Tremellomycetes</taxon>
        <taxon>Tremellales</taxon>
        <taxon>Cryptococcaceae</taxon>
        <taxon>Kwoniella</taxon>
    </lineage>
</organism>
<dbReference type="AlphaFoldDB" id="A0A1B9G080"/>
<dbReference type="EMBL" id="CP144545">
    <property type="protein sequence ID" value="WVW84819.1"/>
    <property type="molecule type" value="Genomic_DNA"/>
</dbReference>
<dbReference type="KEGG" id="kbi:30210280"/>
<evidence type="ECO:0000313" key="1">
    <source>
        <dbReference type="EMBL" id="OCF24421.1"/>
    </source>
</evidence>
<keyword evidence="3" id="KW-1185">Reference proteome</keyword>
<evidence type="ECO:0000313" key="3">
    <source>
        <dbReference type="Proteomes" id="UP000092730"/>
    </source>
</evidence>
<protein>
    <submittedName>
        <fullName evidence="1">Uncharacterized protein</fullName>
    </submittedName>
</protein>
<dbReference type="VEuPathDB" id="FungiDB:I302_05881"/>
<name>A0A1B9G080_9TREE</name>
<accession>A0A1B9G080</accession>
<evidence type="ECO:0000313" key="2">
    <source>
        <dbReference type="EMBL" id="WVW84819.1"/>
    </source>
</evidence>
<dbReference type="Proteomes" id="UP000092730">
    <property type="component" value="Chromosome 5"/>
</dbReference>
<reference evidence="2" key="4">
    <citation type="submission" date="2024-02" db="EMBL/GenBank/DDBJ databases">
        <title>Comparative genomics of Cryptococcus and Kwoniella reveals pathogenesis evolution and contrasting modes of karyotype evolution via chromosome fusion or intercentromeric recombination.</title>
        <authorList>
            <person name="Coelho M.A."/>
            <person name="David-Palma M."/>
            <person name="Shea T."/>
            <person name="Bowers K."/>
            <person name="McGinley-Smith S."/>
            <person name="Mohammad A.W."/>
            <person name="Gnirke A."/>
            <person name="Yurkov A.M."/>
            <person name="Nowrousian M."/>
            <person name="Sun S."/>
            <person name="Cuomo C.A."/>
            <person name="Heitman J."/>
        </authorList>
    </citation>
    <scope>NUCLEOTIDE SEQUENCE</scope>
    <source>
        <strain evidence="2">CBS 10118</strain>
    </source>
</reference>
<dbReference type="GeneID" id="30210280"/>
<gene>
    <name evidence="1" type="ORF">I302_05881</name>
    <name evidence="2" type="ORF">I302_106854</name>
</gene>
<reference evidence="1" key="1">
    <citation type="submission" date="2013-07" db="EMBL/GenBank/DDBJ databases">
        <title>The Genome Sequence of Cryptococcus bestiolae CBS10118.</title>
        <authorList>
            <consortium name="The Broad Institute Genome Sequencing Platform"/>
            <person name="Cuomo C."/>
            <person name="Litvintseva A."/>
            <person name="Chen Y."/>
            <person name="Heitman J."/>
            <person name="Sun S."/>
            <person name="Springer D."/>
            <person name="Dromer F."/>
            <person name="Young S.K."/>
            <person name="Zeng Q."/>
            <person name="Gargeya S."/>
            <person name="Fitzgerald M."/>
            <person name="Abouelleil A."/>
            <person name="Alvarado L."/>
            <person name="Berlin A.M."/>
            <person name="Chapman S.B."/>
            <person name="Dewar J."/>
            <person name="Goldberg J."/>
            <person name="Griggs A."/>
            <person name="Gujja S."/>
            <person name="Hansen M."/>
            <person name="Howarth C."/>
            <person name="Imamovic A."/>
            <person name="Larimer J."/>
            <person name="McCowan C."/>
            <person name="Murphy C."/>
            <person name="Pearson M."/>
            <person name="Priest M."/>
            <person name="Roberts A."/>
            <person name="Saif S."/>
            <person name="Shea T."/>
            <person name="Sykes S."/>
            <person name="Wortman J."/>
            <person name="Nusbaum C."/>
            <person name="Birren B."/>
        </authorList>
    </citation>
    <scope>NUCLEOTIDE SEQUENCE [LARGE SCALE GENOMIC DNA]</scope>
    <source>
        <strain evidence="1">CBS 10118</strain>
    </source>
</reference>
<proteinExistence type="predicted"/>
<dbReference type="EMBL" id="KI894022">
    <property type="protein sequence ID" value="OCF24421.1"/>
    <property type="molecule type" value="Genomic_DNA"/>
</dbReference>
<reference evidence="1" key="3">
    <citation type="submission" date="2014-01" db="EMBL/GenBank/DDBJ databases">
        <title>Evolution of pathogenesis and genome organization in the Tremellales.</title>
        <authorList>
            <person name="Cuomo C."/>
            <person name="Litvintseva A."/>
            <person name="Heitman J."/>
            <person name="Chen Y."/>
            <person name="Sun S."/>
            <person name="Springer D."/>
            <person name="Dromer F."/>
            <person name="Young S."/>
            <person name="Zeng Q."/>
            <person name="Chapman S."/>
            <person name="Gujja S."/>
            <person name="Saif S."/>
            <person name="Birren B."/>
        </authorList>
    </citation>
    <scope>NUCLEOTIDE SEQUENCE</scope>
    <source>
        <strain evidence="1">CBS 10118</strain>
    </source>
</reference>
<reference evidence="2" key="2">
    <citation type="submission" date="2013-07" db="EMBL/GenBank/DDBJ databases">
        <authorList>
            <consortium name="The Broad Institute Genome Sequencing Platform"/>
            <person name="Cuomo C."/>
            <person name="Litvintseva A."/>
            <person name="Chen Y."/>
            <person name="Heitman J."/>
            <person name="Sun S."/>
            <person name="Springer D."/>
            <person name="Dromer F."/>
            <person name="Young S.K."/>
            <person name="Zeng Q."/>
            <person name="Gargeya S."/>
            <person name="Fitzgerald M."/>
            <person name="Abouelleil A."/>
            <person name="Alvarado L."/>
            <person name="Berlin A.M."/>
            <person name="Chapman S.B."/>
            <person name="Dewar J."/>
            <person name="Goldberg J."/>
            <person name="Griggs A."/>
            <person name="Gujja S."/>
            <person name="Hansen M."/>
            <person name="Howarth C."/>
            <person name="Imamovic A."/>
            <person name="Larimer J."/>
            <person name="McCowan C."/>
            <person name="Murphy C."/>
            <person name="Pearson M."/>
            <person name="Priest M."/>
            <person name="Roberts A."/>
            <person name="Saif S."/>
            <person name="Shea T."/>
            <person name="Sykes S."/>
            <person name="Wortman J."/>
            <person name="Nusbaum C."/>
            <person name="Birren B."/>
        </authorList>
    </citation>
    <scope>NUCLEOTIDE SEQUENCE</scope>
    <source>
        <strain evidence="2">CBS 10118</strain>
    </source>
</reference>